<dbReference type="Pfam" id="PF13624">
    <property type="entry name" value="SurA_N_3"/>
    <property type="match status" value="1"/>
</dbReference>
<evidence type="ECO:0000256" key="4">
    <source>
        <dbReference type="ARBA" id="ARBA00022692"/>
    </source>
</evidence>
<feature type="transmembrane region" description="Helical" evidence="12">
    <location>
        <begin position="12"/>
        <end position="34"/>
    </location>
</feature>
<sequence length="620" mass="67215">MLQKIRNNTQGIAAYFVAGILVIAMAAFGVGPLIDSIGGPPNAAEVNGTEIAEPTVAVEVQRQKQQLYQSGVSDISDDVLREQVLDRLIGAELLTQAAEELNLAVSKAVIDQQIVTNPAFAGIDGYDPNTFSMRIAQLGYTPQEFVDALSRDYKVQQYFSGLTNTAFLGNEQIAALVAIIEQRRSFEYGVIDASDTAGITIDEASLEARYNENLERFLTEAQMTAQYVKLERSTLAASVEVTEEDLQREYEVTQANVSAQTLKLVAHILVTPKDDGSEAATIADIEAALARGDDFSELALNYSDDFASAEIGGEIGQTDGTAFDPAFEDALDELAVGEVSGPVETDFGTHFIKLLEIDSAEQVAFEDVKDELETRIRNMEVDRIYAVELEALRDAAYQYGDLESLAEALGLTVYETSTFTLDAGEGMMANAELRATAFASDVREEGLISEVVEAEEGVAVVVAMQQFDPARVMGLDEVREELVAELTAEAASLRAKELADGLVERAKSGTSLETLFAEQEIEWLVARDLTRSMVTVEPEINQAAFKLPLNVSGEREYSAVTLASGRVVVFGLIGVADGSFNADDAAQLDMMMQFFDNMYAAAEAEALQQALYEGAAIERR</sequence>
<keyword evidence="5 12" id="KW-1133">Transmembrane helix</keyword>
<dbReference type="GO" id="GO:0003755">
    <property type="term" value="F:peptidyl-prolyl cis-trans isomerase activity"/>
    <property type="evidence" value="ECO:0007669"/>
    <property type="project" value="UniProtKB-KW"/>
</dbReference>
<evidence type="ECO:0000256" key="12">
    <source>
        <dbReference type="SAM" id="Phobius"/>
    </source>
</evidence>
<comment type="subcellular location">
    <subcellularLocation>
        <location evidence="1">Cell inner membrane</location>
        <topology evidence="1">Single-pass type II membrane protein</topology>
        <orientation evidence="1">Periplasmic side</orientation>
    </subcellularLocation>
</comment>
<proteinExistence type="inferred from homology"/>
<feature type="domain" description="PpiC" evidence="13">
    <location>
        <begin position="260"/>
        <end position="356"/>
    </location>
</feature>
<dbReference type="GO" id="GO:0005886">
    <property type="term" value="C:plasma membrane"/>
    <property type="evidence" value="ECO:0007669"/>
    <property type="project" value="UniProtKB-SubCell"/>
</dbReference>
<dbReference type="InterPro" id="IPR027304">
    <property type="entry name" value="Trigger_fact/SurA_dom_sf"/>
</dbReference>
<evidence type="ECO:0000313" key="15">
    <source>
        <dbReference type="Proteomes" id="UP000267187"/>
    </source>
</evidence>
<name>A0A3M0AE58_9GAMM</name>
<evidence type="ECO:0000256" key="9">
    <source>
        <dbReference type="ARBA" id="ARBA00040743"/>
    </source>
</evidence>
<dbReference type="OrthoDB" id="9812372at2"/>
<organism evidence="14 15">
    <name type="scientific">Umboniibacter marinipuniceus</name>
    <dbReference type="NCBI Taxonomy" id="569599"/>
    <lineage>
        <taxon>Bacteria</taxon>
        <taxon>Pseudomonadati</taxon>
        <taxon>Pseudomonadota</taxon>
        <taxon>Gammaproteobacteria</taxon>
        <taxon>Cellvibrionales</taxon>
        <taxon>Cellvibrionaceae</taxon>
        <taxon>Umboniibacter</taxon>
    </lineage>
</organism>
<keyword evidence="15" id="KW-1185">Reference proteome</keyword>
<evidence type="ECO:0000256" key="1">
    <source>
        <dbReference type="ARBA" id="ARBA00004382"/>
    </source>
</evidence>
<dbReference type="Pfam" id="PF00639">
    <property type="entry name" value="Rotamase"/>
    <property type="match status" value="1"/>
</dbReference>
<comment type="similarity">
    <text evidence="8">Belongs to the PpiD chaperone family.</text>
</comment>
<dbReference type="SUPFAM" id="SSF54534">
    <property type="entry name" value="FKBP-like"/>
    <property type="match status" value="1"/>
</dbReference>
<dbReference type="PANTHER" id="PTHR47529">
    <property type="entry name" value="PEPTIDYL-PROLYL CIS-TRANS ISOMERASE D"/>
    <property type="match status" value="1"/>
</dbReference>
<protein>
    <recommendedName>
        <fullName evidence="9">Periplasmic chaperone PpiD</fullName>
    </recommendedName>
    <alternativeName>
        <fullName evidence="10">Periplasmic folding chaperone</fullName>
    </alternativeName>
</protein>
<evidence type="ECO:0000256" key="10">
    <source>
        <dbReference type="ARBA" id="ARBA00042775"/>
    </source>
</evidence>
<evidence type="ECO:0000313" key="14">
    <source>
        <dbReference type="EMBL" id="RMA81048.1"/>
    </source>
</evidence>
<evidence type="ECO:0000256" key="8">
    <source>
        <dbReference type="ARBA" id="ARBA00038408"/>
    </source>
</evidence>
<dbReference type="PROSITE" id="PS50198">
    <property type="entry name" value="PPIC_PPIASE_2"/>
    <property type="match status" value="1"/>
</dbReference>
<keyword evidence="3" id="KW-0997">Cell inner membrane</keyword>
<keyword evidence="6 12" id="KW-0472">Membrane</keyword>
<dbReference type="Proteomes" id="UP000267187">
    <property type="component" value="Unassembled WGS sequence"/>
</dbReference>
<evidence type="ECO:0000256" key="5">
    <source>
        <dbReference type="ARBA" id="ARBA00022989"/>
    </source>
</evidence>
<evidence type="ECO:0000256" key="11">
    <source>
        <dbReference type="PROSITE-ProRule" id="PRU00278"/>
    </source>
</evidence>
<evidence type="ECO:0000256" key="6">
    <source>
        <dbReference type="ARBA" id="ARBA00023136"/>
    </source>
</evidence>
<dbReference type="InterPro" id="IPR023058">
    <property type="entry name" value="PPIase_PpiC_CS"/>
</dbReference>
<keyword evidence="4 12" id="KW-0812">Transmembrane</keyword>
<dbReference type="InterPro" id="IPR000297">
    <property type="entry name" value="PPIase_PpiC"/>
</dbReference>
<keyword evidence="11 14" id="KW-0413">Isomerase</keyword>
<dbReference type="PROSITE" id="PS01096">
    <property type="entry name" value="PPIC_PPIASE_1"/>
    <property type="match status" value="1"/>
</dbReference>
<evidence type="ECO:0000259" key="13">
    <source>
        <dbReference type="PROSITE" id="PS50198"/>
    </source>
</evidence>
<dbReference type="AlphaFoldDB" id="A0A3M0AE58"/>
<dbReference type="Gene3D" id="1.10.4030.10">
    <property type="entry name" value="Porin chaperone SurA, peptide-binding domain"/>
    <property type="match status" value="1"/>
</dbReference>
<accession>A0A3M0AE58</accession>
<evidence type="ECO:0000256" key="3">
    <source>
        <dbReference type="ARBA" id="ARBA00022519"/>
    </source>
</evidence>
<keyword evidence="11" id="KW-0697">Rotamase</keyword>
<dbReference type="PANTHER" id="PTHR47529:SF1">
    <property type="entry name" value="PERIPLASMIC CHAPERONE PPID"/>
    <property type="match status" value="1"/>
</dbReference>
<evidence type="ECO:0000256" key="2">
    <source>
        <dbReference type="ARBA" id="ARBA00022475"/>
    </source>
</evidence>
<dbReference type="EMBL" id="REFJ01000002">
    <property type="protein sequence ID" value="RMA81048.1"/>
    <property type="molecule type" value="Genomic_DNA"/>
</dbReference>
<comment type="caution">
    <text evidence="14">The sequence shown here is derived from an EMBL/GenBank/DDBJ whole genome shotgun (WGS) entry which is preliminary data.</text>
</comment>
<keyword evidence="2" id="KW-1003">Cell membrane</keyword>
<dbReference type="InterPro" id="IPR052029">
    <property type="entry name" value="PpiD_chaperone"/>
</dbReference>
<reference evidence="14 15" key="1">
    <citation type="submission" date="2018-10" db="EMBL/GenBank/DDBJ databases">
        <title>Genomic Encyclopedia of Type Strains, Phase IV (KMG-IV): sequencing the most valuable type-strain genomes for metagenomic binning, comparative biology and taxonomic classification.</title>
        <authorList>
            <person name="Goeker M."/>
        </authorList>
    </citation>
    <scope>NUCLEOTIDE SEQUENCE [LARGE SCALE GENOMIC DNA]</scope>
    <source>
        <strain evidence="14 15">DSM 25080</strain>
    </source>
</reference>
<dbReference type="InterPro" id="IPR046357">
    <property type="entry name" value="PPIase_dom_sf"/>
</dbReference>
<dbReference type="Gene3D" id="3.10.50.40">
    <property type="match status" value="1"/>
</dbReference>
<dbReference type="SUPFAM" id="SSF109998">
    <property type="entry name" value="Triger factor/SurA peptide-binding domain-like"/>
    <property type="match status" value="1"/>
</dbReference>
<gene>
    <name evidence="14" type="ORF">DFR27_0840</name>
</gene>
<keyword evidence="7" id="KW-0143">Chaperone</keyword>
<dbReference type="RefSeq" id="WP_121876213.1">
    <property type="nucleotide sequence ID" value="NZ_REFJ01000002.1"/>
</dbReference>
<evidence type="ECO:0000256" key="7">
    <source>
        <dbReference type="ARBA" id="ARBA00023186"/>
    </source>
</evidence>